<feature type="transmembrane region" description="Helical" evidence="2">
    <location>
        <begin position="803"/>
        <end position="826"/>
    </location>
</feature>
<dbReference type="InterPro" id="IPR029044">
    <property type="entry name" value="Nucleotide-diphossugar_trans"/>
</dbReference>
<accession>A0A1H3VMN1</accession>
<gene>
    <name evidence="3" type="ORF">SAMN02910418_00127</name>
</gene>
<keyword evidence="2" id="KW-1133">Transmembrane helix</keyword>
<feature type="transmembrane region" description="Helical" evidence="2">
    <location>
        <begin position="516"/>
        <end position="535"/>
    </location>
</feature>
<keyword evidence="4" id="KW-1185">Reference proteome</keyword>
<feature type="transmembrane region" description="Helical" evidence="2">
    <location>
        <begin position="409"/>
        <end position="426"/>
    </location>
</feature>
<dbReference type="Gene3D" id="3.90.550.10">
    <property type="entry name" value="Spore Coat Polysaccharide Biosynthesis Protein SpsA, Chain A"/>
    <property type="match status" value="1"/>
</dbReference>
<reference evidence="4" key="1">
    <citation type="submission" date="2016-10" db="EMBL/GenBank/DDBJ databases">
        <authorList>
            <person name="Varghese N."/>
            <person name="Submissions S."/>
        </authorList>
    </citation>
    <scope>NUCLEOTIDE SEQUENCE [LARGE SCALE GENOMIC DNA]</scope>
    <source>
        <strain evidence="4">KPR-1</strain>
    </source>
</reference>
<feature type="transmembrane region" description="Helical" evidence="2">
    <location>
        <begin position="674"/>
        <end position="697"/>
    </location>
</feature>
<feature type="transmembrane region" description="Helical" evidence="2">
    <location>
        <begin position="486"/>
        <end position="509"/>
    </location>
</feature>
<dbReference type="PANTHER" id="PTHR43685:SF3">
    <property type="entry name" value="SLR2126 PROTEIN"/>
    <property type="match status" value="1"/>
</dbReference>
<dbReference type="AlphaFoldDB" id="A0A1H3VMN1"/>
<keyword evidence="2" id="KW-0812">Transmembrane</keyword>
<feature type="transmembrane region" description="Helical" evidence="2">
    <location>
        <begin position="769"/>
        <end position="791"/>
    </location>
</feature>
<feature type="region of interest" description="Disordered" evidence="1">
    <location>
        <begin position="580"/>
        <end position="611"/>
    </location>
</feature>
<dbReference type="GO" id="GO:0016740">
    <property type="term" value="F:transferase activity"/>
    <property type="evidence" value="ECO:0007669"/>
    <property type="project" value="UniProtKB-KW"/>
</dbReference>
<evidence type="ECO:0000256" key="1">
    <source>
        <dbReference type="SAM" id="MobiDB-lite"/>
    </source>
</evidence>
<keyword evidence="2" id="KW-0472">Membrane</keyword>
<dbReference type="Proteomes" id="UP000199288">
    <property type="component" value="Unassembled WGS sequence"/>
</dbReference>
<dbReference type="SUPFAM" id="SSF53448">
    <property type="entry name" value="Nucleotide-diphospho-sugar transferases"/>
    <property type="match status" value="1"/>
</dbReference>
<name>A0A1H3VMN1_9ACTO</name>
<dbReference type="Pfam" id="PF13641">
    <property type="entry name" value="Glyco_tranf_2_3"/>
    <property type="match status" value="1"/>
</dbReference>
<dbReference type="PANTHER" id="PTHR43685">
    <property type="entry name" value="GLYCOSYLTRANSFERASE"/>
    <property type="match status" value="1"/>
</dbReference>
<dbReference type="RefSeq" id="WP_092560955.1">
    <property type="nucleotide sequence ID" value="NZ_FNQV01000001.1"/>
</dbReference>
<keyword evidence="3" id="KW-0808">Transferase</keyword>
<dbReference type="EMBL" id="FNQV01000001">
    <property type="protein sequence ID" value="SDZ75504.1"/>
    <property type="molecule type" value="Genomic_DNA"/>
</dbReference>
<feature type="transmembrane region" description="Helical" evidence="2">
    <location>
        <begin position="838"/>
        <end position="859"/>
    </location>
</feature>
<feature type="transmembrane region" description="Helical" evidence="2">
    <location>
        <begin position="297"/>
        <end position="316"/>
    </location>
</feature>
<dbReference type="OrthoDB" id="3734530at2"/>
<feature type="transmembrane region" description="Helical" evidence="2">
    <location>
        <begin position="541"/>
        <end position="561"/>
    </location>
</feature>
<proteinExistence type="predicted"/>
<organism evidence="3 4">
    <name type="scientific">Bowdeniella nasicola</name>
    <dbReference type="NCBI Taxonomy" id="208480"/>
    <lineage>
        <taxon>Bacteria</taxon>
        <taxon>Bacillati</taxon>
        <taxon>Actinomycetota</taxon>
        <taxon>Actinomycetes</taxon>
        <taxon>Actinomycetales</taxon>
        <taxon>Actinomycetaceae</taxon>
        <taxon>Bowdeniella</taxon>
    </lineage>
</organism>
<evidence type="ECO:0000256" key="2">
    <source>
        <dbReference type="SAM" id="Phobius"/>
    </source>
</evidence>
<protein>
    <submittedName>
        <fullName evidence="3">Glycosyltransferase, GT2 family</fullName>
    </submittedName>
</protein>
<dbReference type="InterPro" id="IPR050834">
    <property type="entry name" value="Glycosyltransf_2"/>
</dbReference>
<evidence type="ECO:0000313" key="3">
    <source>
        <dbReference type="EMBL" id="SDZ75504.1"/>
    </source>
</evidence>
<sequence>MTSPVHHAQDVTAVVVTCGDTPYLSRTLSGLSAQRRLPARLLVIDVAAPGRDVGSGRPLLDVIAETIDEVRLPTRIVGAPAARNFGDAVRLGLAEHAELVAKAERRHEARTGEIPVVTPGAVAWLWLLHDDSAPDAAALAELLREVELATSLGLAGCKQRDWARPDRLISAGIHATRATRRYLETDVDEIDQGQLDHRSDVLAVSTAGALIRRDIWAALDGTDPHLGPFNDGLELSRRVRLAGYRVAVVPEAIVYHAQASYHDLRGDNEGAAPDVRRSFGARRAAQLHTWISGVAPWQVPLVYLAIALLTPLRALWRAARKDFDLLGAELKAGWHVLSHPKHWRLTRTRTEAVRTVPRATLDRIYTPRSAIGARKRELRRSARDARAAAEAPSELELAELSRLAKRRRAALGALILALVAIGIWVVRPPMSAGIYEGGGLLRASGSFLETLRAASSGWVDVGLGHEGPPDTLLWALLPGLLVTGDLATLIPLAYWLAVPVAGIGAWFAAGAGTRSVAIRAWAAIAWALAPSFIPALHTGQLGPALAHVALPWLVLALVRAVGAERRDHVDSGMVGAKRVDREALHASRESECVSESHDGSPSGDDALPQTDNVQAQSSDDVLAQADNAPANVEASAAGETREEPLPATVTTQEVPAPAAPVVTKTNVAAAAGAAIAFALATAGAPVLLLPGIIFLWLAQLTIAHHRLAFLLIPLPALVLHTPRLIAMASEGLWQLAVSTSGLPQPGANGDPRAALIGFATALPTGELGVLPLAIAAWVGGGIVLVFAFVALARRGSTSLAVRLGWFAVVLALASILAVRNIVVAYVGGEAITAATAPLVSLLLAGLFVAAIAGASGLNTQLAAHDFGWRHGLAALAGILALLVPLSWALIFGPSAASRMQVAVATEPLTPALAQQLASGAGQERTLLLAPAPDDSLRADVVRTDGRTMLASASVIAVRALHEESDPAADALRGAVADLAAGGSEGAARDLGRAGIGVIVVPPADKLDASVNQSAHATLLTALDATPGISRVTVNRSGTVYRIDTDAVTARARILDDGQERPLASSGTGLATDVPAGGAGRQLILAERADAGWQARYDGVSLGAAGDDWRQAFDLPAHAGELHVRYRPDYQPYWAIGGILTAALTALLAIPRPRREVRP</sequence>
<feature type="transmembrane region" description="Helical" evidence="2">
    <location>
        <begin position="871"/>
        <end position="890"/>
    </location>
</feature>
<feature type="transmembrane region" description="Helical" evidence="2">
    <location>
        <begin position="1132"/>
        <end position="1149"/>
    </location>
</feature>
<feature type="compositionally biased region" description="Basic and acidic residues" evidence="1">
    <location>
        <begin position="580"/>
        <end position="598"/>
    </location>
</feature>
<evidence type="ECO:0000313" key="4">
    <source>
        <dbReference type="Proteomes" id="UP000199288"/>
    </source>
</evidence>